<dbReference type="SUPFAM" id="SSF103473">
    <property type="entry name" value="MFS general substrate transporter"/>
    <property type="match status" value="1"/>
</dbReference>
<feature type="transmembrane region" description="Helical" evidence="8">
    <location>
        <begin position="383"/>
        <end position="402"/>
    </location>
</feature>
<evidence type="ECO:0000256" key="2">
    <source>
        <dbReference type="ARBA" id="ARBA00007520"/>
    </source>
</evidence>
<feature type="transmembrane region" description="Helical" evidence="8">
    <location>
        <begin position="343"/>
        <end position="362"/>
    </location>
</feature>
<evidence type="ECO:0000256" key="1">
    <source>
        <dbReference type="ARBA" id="ARBA00004651"/>
    </source>
</evidence>
<dbReference type="PANTHER" id="PTHR23501">
    <property type="entry name" value="MAJOR FACILITATOR SUPERFAMILY"/>
    <property type="match status" value="1"/>
</dbReference>
<feature type="transmembrane region" description="Helical" evidence="8">
    <location>
        <begin position="446"/>
        <end position="464"/>
    </location>
</feature>
<gene>
    <name evidence="10" type="ORF">AOZ06_18640</name>
</gene>
<dbReference type="GO" id="GO:0005886">
    <property type="term" value="C:plasma membrane"/>
    <property type="evidence" value="ECO:0007669"/>
    <property type="project" value="UniProtKB-SubCell"/>
</dbReference>
<evidence type="ECO:0000256" key="4">
    <source>
        <dbReference type="ARBA" id="ARBA00022475"/>
    </source>
</evidence>
<dbReference type="Gene3D" id="1.20.1250.20">
    <property type="entry name" value="MFS general substrate transporter like domains"/>
    <property type="match status" value="1"/>
</dbReference>
<feature type="transmembrane region" description="Helical" evidence="8">
    <location>
        <begin position="58"/>
        <end position="77"/>
    </location>
</feature>
<dbReference type="GO" id="GO:0022857">
    <property type="term" value="F:transmembrane transporter activity"/>
    <property type="evidence" value="ECO:0007669"/>
    <property type="project" value="InterPro"/>
</dbReference>
<accession>A0A0N9HZ52</accession>
<dbReference type="PANTHER" id="PTHR23501:SF197">
    <property type="entry name" value="COMD"/>
    <property type="match status" value="1"/>
</dbReference>
<feature type="transmembrane region" description="Helical" evidence="8">
    <location>
        <begin position="312"/>
        <end position="331"/>
    </location>
</feature>
<dbReference type="InterPro" id="IPR004638">
    <property type="entry name" value="EmrB-like"/>
</dbReference>
<dbReference type="Pfam" id="PF07690">
    <property type="entry name" value="MFS_1"/>
    <property type="match status" value="1"/>
</dbReference>
<keyword evidence="3" id="KW-0813">Transport</keyword>
<evidence type="ECO:0000256" key="6">
    <source>
        <dbReference type="ARBA" id="ARBA00022989"/>
    </source>
</evidence>
<evidence type="ECO:0000256" key="5">
    <source>
        <dbReference type="ARBA" id="ARBA00022692"/>
    </source>
</evidence>
<feature type="transmembrane region" description="Helical" evidence="8">
    <location>
        <begin position="247"/>
        <end position="271"/>
    </location>
</feature>
<evidence type="ECO:0000313" key="11">
    <source>
        <dbReference type="Proteomes" id="UP000063699"/>
    </source>
</evidence>
<dbReference type="Proteomes" id="UP000063699">
    <property type="component" value="Chromosome"/>
</dbReference>
<dbReference type="InterPro" id="IPR036259">
    <property type="entry name" value="MFS_trans_sf"/>
</dbReference>
<protein>
    <recommendedName>
        <fullName evidence="9">Major facilitator superfamily (MFS) profile domain-containing protein</fullName>
    </recommendedName>
</protein>
<keyword evidence="6 8" id="KW-1133">Transmembrane helix</keyword>
<dbReference type="PRINTS" id="PR01036">
    <property type="entry name" value="TCRTETB"/>
</dbReference>
<dbReference type="STRING" id="860235.AOZ06_18640"/>
<dbReference type="PROSITE" id="PS50850">
    <property type="entry name" value="MFS"/>
    <property type="match status" value="1"/>
</dbReference>
<evidence type="ECO:0000259" key="9">
    <source>
        <dbReference type="PROSITE" id="PS50850"/>
    </source>
</evidence>
<evidence type="ECO:0000256" key="7">
    <source>
        <dbReference type="ARBA" id="ARBA00023136"/>
    </source>
</evidence>
<dbReference type="FunFam" id="1.20.1720.10:FF:000004">
    <property type="entry name" value="EmrB/QacA family drug resistance transporter"/>
    <property type="match status" value="1"/>
</dbReference>
<dbReference type="InterPro" id="IPR020846">
    <property type="entry name" value="MFS_dom"/>
</dbReference>
<comment type="similarity">
    <text evidence="2">Belongs to the major facilitator superfamily. TCR/Tet family.</text>
</comment>
<dbReference type="AlphaFoldDB" id="A0A0N9HZ52"/>
<evidence type="ECO:0000313" key="10">
    <source>
        <dbReference type="EMBL" id="ALG08666.1"/>
    </source>
</evidence>
<proteinExistence type="inferred from homology"/>
<evidence type="ECO:0000256" key="8">
    <source>
        <dbReference type="SAM" id="Phobius"/>
    </source>
</evidence>
<feature type="transmembrane region" description="Helical" evidence="8">
    <location>
        <begin position="208"/>
        <end position="227"/>
    </location>
</feature>
<name>A0A0N9HZ52_9PSEU</name>
<organism evidence="10 11">
    <name type="scientific">Kibdelosporangium phytohabitans</name>
    <dbReference type="NCBI Taxonomy" id="860235"/>
    <lineage>
        <taxon>Bacteria</taxon>
        <taxon>Bacillati</taxon>
        <taxon>Actinomycetota</taxon>
        <taxon>Actinomycetes</taxon>
        <taxon>Pseudonocardiales</taxon>
        <taxon>Pseudonocardiaceae</taxon>
        <taxon>Kibdelosporangium</taxon>
    </lineage>
</organism>
<dbReference type="Gene3D" id="1.20.1720.10">
    <property type="entry name" value="Multidrug resistance protein D"/>
    <property type="match status" value="1"/>
</dbReference>
<feature type="transmembrane region" description="Helical" evidence="8">
    <location>
        <begin position="176"/>
        <end position="196"/>
    </location>
</feature>
<keyword evidence="11" id="KW-1185">Reference proteome</keyword>
<feature type="domain" description="Major facilitator superfamily (MFS) profile" evidence="9">
    <location>
        <begin position="1"/>
        <end position="468"/>
    </location>
</feature>
<feature type="transmembrane region" description="Helical" evidence="8">
    <location>
        <begin position="283"/>
        <end position="305"/>
    </location>
</feature>
<dbReference type="NCBIfam" id="TIGR00711">
    <property type="entry name" value="efflux_EmrB"/>
    <property type="match status" value="1"/>
</dbReference>
<feature type="transmembrane region" description="Helical" evidence="8">
    <location>
        <begin position="144"/>
        <end position="164"/>
    </location>
</feature>
<dbReference type="InterPro" id="IPR011701">
    <property type="entry name" value="MFS"/>
</dbReference>
<keyword evidence="4" id="KW-1003">Cell membrane</keyword>
<sequence>MFLASLDQTIIATALPSISGDLGSLAQLSWIVTVYHLASAATTPLWGRSSDLYGRKRLFVASIVVFLVSSALCGLAQDIGQLIAFRACQGLGAGGMMTLAMAVLADVVAPRERGRYQGYLQLVFTLASVLGPFLGGLLVDVTSWRWVFYVNLPVGAVALLVVITKLKLPQTRSKRSVDVPGAVLLTGGVVCLLLVTEWGGKRAAWNSAEILGLIAGAVVLLGVFAFWERRAAEPILPPRLFRNPVFVVVALTLFLSTCMMFAVLMFTPLFLQIVVGAKATSTGLLLLPMTIGITLSTTIAGKLIAKTGRYKHFPVIGLAIATVVGFLLSQITEHTSQLTMTTYVLLFGVGFGLVAQVLVTAVQNGAERQDIGIATASANFFRSLGASIGSAVLGSVFASQLAEHLGAGAGGMSAQAIQAVPQEIQHLPAAAREAITTGVTESVTTVFLIASIIAAGAVCTILFLKEKPLRKTQ</sequence>
<keyword evidence="5 8" id="KW-0812">Transmembrane</keyword>
<reference evidence="10 11" key="1">
    <citation type="submission" date="2015-07" db="EMBL/GenBank/DDBJ databases">
        <title>Genome sequencing of Kibdelosporangium phytohabitans.</title>
        <authorList>
            <person name="Qin S."/>
            <person name="Xing K."/>
        </authorList>
    </citation>
    <scope>NUCLEOTIDE SEQUENCE [LARGE SCALE GENOMIC DNA]</scope>
    <source>
        <strain evidence="10 11">KLBMP1111</strain>
    </source>
</reference>
<feature type="transmembrane region" description="Helical" evidence="8">
    <location>
        <begin position="83"/>
        <end position="107"/>
    </location>
</feature>
<comment type="subcellular location">
    <subcellularLocation>
        <location evidence="1">Cell membrane</location>
        <topology evidence="1">Multi-pass membrane protein</topology>
    </subcellularLocation>
</comment>
<evidence type="ECO:0000256" key="3">
    <source>
        <dbReference type="ARBA" id="ARBA00022448"/>
    </source>
</evidence>
<dbReference type="EMBL" id="CP012752">
    <property type="protein sequence ID" value="ALG08666.1"/>
    <property type="molecule type" value="Genomic_DNA"/>
</dbReference>
<dbReference type="CDD" id="cd17502">
    <property type="entry name" value="MFS_Azr1_MDR_like"/>
    <property type="match status" value="1"/>
</dbReference>
<dbReference type="KEGG" id="kphy:AOZ06_18640"/>
<feature type="transmembrane region" description="Helical" evidence="8">
    <location>
        <begin position="119"/>
        <end position="138"/>
    </location>
</feature>
<keyword evidence="7 8" id="KW-0472">Membrane</keyword>